<dbReference type="AlphaFoldDB" id="A0A1L3MVN2"/>
<proteinExistence type="predicted"/>
<evidence type="ECO:0000313" key="2">
    <source>
        <dbReference type="Proteomes" id="UP000181936"/>
    </source>
</evidence>
<keyword evidence="2" id="KW-1185">Reference proteome</keyword>
<dbReference type="KEGG" id="bwh:A9C19_17520"/>
<evidence type="ECO:0008006" key="3">
    <source>
        <dbReference type="Google" id="ProtNLM"/>
    </source>
</evidence>
<evidence type="ECO:0000313" key="1">
    <source>
        <dbReference type="EMBL" id="APH06386.1"/>
    </source>
</evidence>
<sequence>MKKLIFVLISIILLTACNNKVNEIESKILEVNGSKITLDVTEYVSKTDEDIGYDIVSVVEEDTEIITENGDIITSKDLLVDQKVKVLFKEPINLASNENPSLKKVIVLQ</sequence>
<dbReference type="OrthoDB" id="2059295at2"/>
<dbReference type="STRING" id="1547283.A9C19_17520"/>
<name>A0A1L3MVN2_9BACI</name>
<gene>
    <name evidence="1" type="ORF">A9C19_17520</name>
</gene>
<dbReference type="EMBL" id="CP016020">
    <property type="protein sequence ID" value="APH06386.1"/>
    <property type="molecule type" value="Genomic_DNA"/>
</dbReference>
<protein>
    <recommendedName>
        <fullName evidence="3">DUF3221 domain-containing protein</fullName>
    </recommendedName>
</protein>
<organism evidence="1 2">
    <name type="scientific">Bacillus weihaiensis</name>
    <dbReference type="NCBI Taxonomy" id="1547283"/>
    <lineage>
        <taxon>Bacteria</taxon>
        <taxon>Bacillati</taxon>
        <taxon>Bacillota</taxon>
        <taxon>Bacilli</taxon>
        <taxon>Bacillales</taxon>
        <taxon>Bacillaceae</taxon>
        <taxon>Bacillus</taxon>
    </lineage>
</organism>
<dbReference type="PROSITE" id="PS51257">
    <property type="entry name" value="PROKAR_LIPOPROTEIN"/>
    <property type="match status" value="1"/>
</dbReference>
<dbReference type="Proteomes" id="UP000181936">
    <property type="component" value="Chromosome"/>
</dbReference>
<dbReference type="RefSeq" id="WP_072581185.1">
    <property type="nucleotide sequence ID" value="NZ_CP016020.1"/>
</dbReference>
<accession>A0A1L3MVN2</accession>
<reference evidence="1 2" key="1">
    <citation type="journal article" date="2016" name="Sci. Rep.">
        <title>Complete genome sequence and transcriptomic analysis of a novel marine strain Bacillus weihaiensis reveals the mechanism of brown algae degradation.</title>
        <authorList>
            <person name="Zhu Y."/>
            <person name="Chen P."/>
            <person name="Bao Y."/>
            <person name="Men Y."/>
            <person name="Zeng Y."/>
            <person name="Yang J."/>
            <person name="Sun J."/>
            <person name="Sun Y."/>
        </authorList>
    </citation>
    <scope>NUCLEOTIDE SEQUENCE [LARGE SCALE GENOMIC DNA]</scope>
    <source>
        <strain evidence="1 2">Alg07</strain>
    </source>
</reference>